<dbReference type="PANTHER" id="PTHR34883">
    <property type="entry name" value="SERINE-RICH PROTEIN, PUTATIVE-RELATED-RELATED"/>
    <property type="match status" value="1"/>
</dbReference>
<sequence>MPSLLAALTFATLAALTSAKTIKITATSDNTFDPNSLEADKNDVLEFHFEAKNHSVVAGDYQYPCSPLDLGSGFFSGFIPTASGTADKVFQVTINDTEPLVFYSSQDDECAQGMVGIVNPSQNKTLSDYEDHASELSQGVTPGRTSYGGKLVDSSDAGSDKNSKDSTDKDHQNNAISIEASIGGTVVRVVASVILATAGVGAFWY</sequence>
<evidence type="ECO:0000313" key="4">
    <source>
        <dbReference type="Proteomes" id="UP000777438"/>
    </source>
</evidence>
<dbReference type="InterPro" id="IPR052953">
    <property type="entry name" value="Ser-rich/MCO-related"/>
</dbReference>
<reference evidence="3 4" key="1">
    <citation type="journal article" date="2021" name="Nat. Commun.">
        <title>Genetic determinants of endophytism in the Arabidopsis root mycobiome.</title>
        <authorList>
            <person name="Mesny F."/>
            <person name="Miyauchi S."/>
            <person name="Thiergart T."/>
            <person name="Pickel B."/>
            <person name="Atanasova L."/>
            <person name="Karlsson M."/>
            <person name="Huettel B."/>
            <person name="Barry K.W."/>
            <person name="Haridas S."/>
            <person name="Chen C."/>
            <person name="Bauer D."/>
            <person name="Andreopoulos W."/>
            <person name="Pangilinan J."/>
            <person name="LaButti K."/>
            <person name="Riley R."/>
            <person name="Lipzen A."/>
            <person name="Clum A."/>
            <person name="Drula E."/>
            <person name="Henrissat B."/>
            <person name="Kohler A."/>
            <person name="Grigoriev I.V."/>
            <person name="Martin F.M."/>
            <person name="Hacquard S."/>
        </authorList>
    </citation>
    <scope>NUCLEOTIDE SEQUENCE [LARGE SCALE GENOMIC DNA]</scope>
    <source>
        <strain evidence="3 4">MPI-CAGE-CH-0241</strain>
    </source>
</reference>
<keyword evidence="2" id="KW-0732">Signal</keyword>
<dbReference type="Gene3D" id="2.60.40.420">
    <property type="entry name" value="Cupredoxins - blue copper proteins"/>
    <property type="match status" value="1"/>
</dbReference>
<feature type="signal peptide" evidence="2">
    <location>
        <begin position="1"/>
        <end position="19"/>
    </location>
</feature>
<dbReference type="AlphaFoldDB" id="A0A9P8WCH7"/>
<proteinExistence type="predicted"/>
<dbReference type="InterPro" id="IPR008972">
    <property type="entry name" value="Cupredoxin"/>
</dbReference>
<organism evidence="3 4">
    <name type="scientific">Thelonectria olida</name>
    <dbReference type="NCBI Taxonomy" id="1576542"/>
    <lineage>
        <taxon>Eukaryota</taxon>
        <taxon>Fungi</taxon>
        <taxon>Dikarya</taxon>
        <taxon>Ascomycota</taxon>
        <taxon>Pezizomycotina</taxon>
        <taxon>Sordariomycetes</taxon>
        <taxon>Hypocreomycetidae</taxon>
        <taxon>Hypocreales</taxon>
        <taxon>Nectriaceae</taxon>
        <taxon>Thelonectria</taxon>
    </lineage>
</organism>
<feature type="compositionally biased region" description="Polar residues" evidence="1">
    <location>
        <begin position="135"/>
        <end position="144"/>
    </location>
</feature>
<dbReference type="EMBL" id="JAGPYM010000004">
    <property type="protein sequence ID" value="KAH6895353.1"/>
    <property type="molecule type" value="Genomic_DNA"/>
</dbReference>
<protein>
    <recommendedName>
        <fullName evidence="5">Extracellular serine-rich protein</fullName>
    </recommendedName>
</protein>
<dbReference type="OrthoDB" id="5421909at2759"/>
<keyword evidence="4" id="KW-1185">Reference proteome</keyword>
<feature type="region of interest" description="Disordered" evidence="1">
    <location>
        <begin position="130"/>
        <end position="172"/>
    </location>
</feature>
<dbReference type="PANTHER" id="PTHR34883:SF15">
    <property type="entry name" value="EXTRACELLULAR SERINE-RICH PROTEIN"/>
    <property type="match status" value="1"/>
</dbReference>
<dbReference type="Proteomes" id="UP000777438">
    <property type="component" value="Unassembled WGS sequence"/>
</dbReference>
<name>A0A9P8WCH7_9HYPO</name>
<accession>A0A9P8WCH7</accession>
<feature type="chain" id="PRO_5040498935" description="Extracellular serine-rich protein" evidence="2">
    <location>
        <begin position="20"/>
        <end position="205"/>
    </location>
</feature>
<feature type="compositionally biased region" description="Basic and acidic residues" evidence="1">
    <location>
        <begin position="158"/>
        <end position="172"/>
    </location>
</feature>
<dbReference type="SUPFAM" id="SSF49503">
    <property type="entry name" value="Cupredoxins"/>
    <property type="match status" value="1"/>
</dbReference>
<evidence type="ECO:0000313" key="3">
    <source>
        <dbReference type="EMBL" id="KAH6895353.1"/>
    </source>
</evidence>
<evidence type="ECO:0000256" key="2">
    <source>
        <dbReference type="SAM" id="SignalP"/>
    </source>
</evidence>
<gene>
    <name evidence="3" type="ORF">B0T10DRAFT_557574</name>
</gene>
<evidence type="ECO:0000256" key="1">
    <source>
        <dbReference type="SAM" id="MobiDB-lite"/>
    </source>
</evidence>
<evidence type="ECO:0008006" key="5">
    <source>
        <dbReference type="Google" id="ProtNLM"/>
    </source>
</evidence>
<comment type="caution">
    <text evidence="3">The sequence shown here is derived from an EMBL/GenBank/DDBJ whole genome shotgun (WGS) entry which is preliminary data.</text>
</comment>
<dbReference type="CDD" id="cd00920">
    <property type="entry name" value="Cupredoxin"/>
    <property type="match status" value="1"/>
</dbReference>